<keyword evidence="1" id="KW-1185">Reference proteome</keyword>
<proteinExistence type="predicted"/>
<dbReference type="InterPro" id="IPR042089">
    <property type="entry name" value="Peptidase_M13_dom_2"/>
</dbReference>
<name>A0A915D995_9BILA</name>
<reference evidence="2" key="1">
    <citation type="submission" date="2022-11" db="UniProtKB">
        <authorList>
            <consortium name="WormBaseParasite"/>
        </authorList>
    </citation>
    <scope>IDENTIFICATION</scope>
</reference>
<accession>A0A915D995</accession>
<dbReference type="WBParaSite" id="jg16901">
    <property type="protein sequence ID" value="jg16901"/>
    <property type="gene ID" value="jg16901"/>
</dbReference>
<protein>
    <submittedName>
        <fullName evidence="2">Uncharacterized protein</fullName>
    </submittedName>
</protein>
<organism evidence="1 2">
    <name type="scientific">Ditylenchus dipsaci</name>
    <dbReference type="NCBI Taxonomy" id="166011"/>
    <lineage>
        <taxon>Eukaryota</taxon>
        <taxon>Metazoa</taxon>
        <taxon>Ecdysozoa</taxon>
        <taxon>Nematoda</taxon>
        <taxon>Chromadorea</taxon>
        <taxon>Rhabditida</taxon>
        <taxon>Tylenchina</taxon>
        <taxon>Tylenchomorpha</taxon>
        <taxon>Sphaerularioidea</taxon>
        <taxon>Anguinidae</taxon>
        <taxon>Anguininae</taxon>
        <taxon>Ditylenchus</taxon>
    </lineage>
</organism>
<evidence type="ECO:0000313" key="1">
    <source>
        <dbReference type="Proteomes" id="UP000887574"/>
    </source>
</evidence>
<dbReference type="Proteomes" id="UP000887574">
    <property type="component" value="Unplaced"/>
</dbReference>
<evidence type="ECO:0000313" key="2">
    <source>
        <dbReference type="WBParaSite" id="jg16901"/>
    </source>
</evidence>
<sequence>MVLLQKLASMKANPTDLFKFDTDWLMKAFPFGPMSHFDGDENPNDYYIGPFAQIFFYSSLFDDSKNVAKIFPPGFNEFFDQPEFYVDSMFKNLLENYAKYLTTVLEVLTQEDSATNGNRALQNLLMEIGARRLNAGLAV</sequence>
<dbReference type="Gene3D" id="1.10.1380.10">
    <property type="entry name" value="Neutral endopeptidase , domain2"/>
    <property type="match status" value="1"/>
</dbReference>
<dbReference type="AlphaFoldDB" id="A0A915D995"/>